<reference evidence="1" key="2">
    <citation type="journal article" date="2015" name="Data Brief">
        <title>Shoot transcriptome of the giant reed, Arundo donax.</title>
        <authorList>
            <person name="Barrero R.A."/>
            <person name="Guerrero F.D."/>
            <person name="Moolhuijzen P."/>
            <person name="Goolsby J.A."/>
            <person name="Tidwell J."/>
            <person name="Bellgard S.E."/>
            <person name="Bellgard M.I."/>
        </authorList>
    </citation>
    <scope>NUCLEOTIDE SEQUENCE</scope>
    <source>
        <tissue evidence="1">Shoot tissue taken approximately 20 cm above the soil surface</tissue>
    </source>
</reference>
<reference evidence="1" key="1">
    <citation type="submission" date="2014-09" db="EMBL/GenBank/DDBJ databases">
        <authorList>
            <person name="Magalhaes I.L.F."/>
            <person name="Oliveira U."/>
            <person name="Santos F.R."/>
            <person name="Vidigal T.H.D.A."/>
            <person name="Brescovit A.D."/>
            <person name="Santos A.J."/>
        </authorList>
    </citation>
    <scope>NUCLEOTIDE SEQUENCE</scope>
    <source>
        <tissue evidence="1">Shoot tissue taken approximately 20 cm above the soil surface</tissue>
    </source>
</reference>
<organism evidence="1">
    <name type="scientific">Arundo donax</name>
    <name type="common">Giant reed</name>
    <name type="synonym">Donax arundinaceus</name>
    <dbReference type="NCBI Taxonomy" id="35708"/>
    <lineage>
        <taxon>Eukaryota</taxon>
        <taxon>Viridiplantae</taxon>
        <taxon>Streptophyta</taxon>
        <taxon>Embryophyta</taxon>
        <taxon>Tracheophyta</taxon>
        <taxon>Spermatophyta</taxon>
        <taxon>Magnoliopsida</taxon>
        <taxon>Liliopsida</taxon>
        <taxon>Poales</taxon>
        <taxon>Poaceae</taxon>
        <taxon>PACMAD clade</taxon>
        <taxon>Arundinoideae</taxon>
        <taxon>Arundineae</taxon>
        <taxon>Arundo</taxon>
    </lineage>
</organism>
<proteinExistence type="predicted"/>
<dbReference type="EMBL" id="GBRH01232459">
    <property type="protein sequence ID" value="JAD65436.1"/>
    <property type="molecule type" value="Transcribed_RNA"/>
</dbReference>
<name>A0A0A9BPX7_ARUDO</name>
<evidence type="ECO:0000313" key="1">
    <source>
        <dbReference type="EMBL" id="JAD65436.1"/>
    </source>
</evidence>
<protein>
    <submittedName>
        <fullName evidence="1">Uncharacterized protein</fullName>
    </submittedName>
</protein>
<sequence length="15" mass="1956">MCYWPFSYKLLHRDP</sequence>
<accession>A0A0A9BPX7</accession>